<feature type="domain" description="tRNA (adenine(58)-N(1))-methyltransferase catalytic subunit TRM61 C-terminal" evidence="11">
    <location>
        <begin position="213"/>
        <end position="297"/>
    </location>
</feature>
<dbReference type="Gene3D" id="3.40.50.150">
    <property type="entry name" value="Vaccinia Virus protein VP39"/>
    <property type="match status" value="1"/>
</dbReference>
<dbReference type="OrthoDB" id="1925287at2759"/>
<dbReference type="GO" id="GO:0031515">
    <property type="term" value="C:tRNA (m1A) methyltransferase complex"/>
    <property type="evidence" value="ECO:0007669"/>
    <property type="project" value="InterPro"/>
</dbReference>
<evidence type="ECO:0000256" key="6">
    <source>
        <dbReference type="ARBA" id="ARBA00022691"/>
    </source>
</evidence>
<gene>
    <name evidence="12" type="ORF">K432DRAFT_441093</name>
</gene>
<evidence type="ECO:0000256" key="2">
    <source>
        <dbReference type="ARBA" id="ARBA00012796"/>
    </source>
</evidence>
<evidence type="ECO:0000256" key="10">
    <source>
        <dbReference type="SAM" id="MobiDB-lite"/>
    </source>
</evidence>
<reference evidence="12 13" key="1">
    <citation type="journal article" date="2016" name="Nat. Commun.">
        <title>Ectomycorrhizal ecology is imprinted in the genome of the dominant symbiotic fungus Cenococcum geophilum.</title>
        <authorList>
            <consortium name="DOE Joint Genome Institute"/>
            <person name="Peter M."/>
            <person name="Kohler A."/>
            <person name="Ohm R.A."/>
            <person name="Kuo A."/>
            <person name="Krutzmann J."/>
            <person name="Morin E."/>
            <person name="Arend M."/>
            <person name="Barry K.W."/>
            <person name="Binder M."/>
            <person name="Choi C."/>
            <person name="Clum A."/>
            <person name="Copeland A."/>
            <person name="Grisel N."/>
            <person name="Haridas S."/>
            <person name="Kipfer T."/>
            <person name="LaButti K."/>
            <person name="Lindquist E."/>
            <person name="Lipzen A."/>
            <person name="Maire R."/>
            <person name="Meier B."/>
            <person name="Mihaltcheva S."/>
            <person name="Molinier V."/>
            <person name="Murat C."/>
            <person name="Poggeler S."/>
            <person name="Quandt C.A."/>
            <person name="Sperisen C."/>
            <person name="Tritt A."/>
            <person name="Tisserant E."/>
            <person name="Crous P.W."/>
            <person name="Henrissat B."/>
            <person name="Nehls U."/>
            <person name="Egli S."/>
            <person name="Spatafora J.W."/>
            <person name="Grigoriev I.V."/>
            <person name="Martin F.M."/>
        </authorList>
    </citation>
    <scope>NUCLEOTIDE SEQUENCE [LARGE SCALE GENOMIC DNA]</scope>
    <source>
        <strain evidence="12 13">CBS 459.81</strain>
    </source>
</reference>
<sequence length="528" mass="58249">MAPSPFLDPGPTSTSNTLALLHLKRDLLVPTVLSSAPPTSADDYAEGKVTNTRFGSFPHSTLLNQPWGTQILASKVDTGSRGSKTKKRKRDGGDTPRCIEEDGEEFKGGKNQTAVTARSGFVHLIPPTPEAWTLSLPHRTQVVYTPDYSYILQRLRARPGDCIIEAGAGSGSFTHAAARAVFNGYPDEEPSISTIEPAQNGTTAPTPKRKKRYGKVYSYEFHAPRAQQLASELRGHGLASIVRVTNRDVYNDGFCLPPLQTSSFSTEAPSTLTPQADCIFLDLPAPWLALKHLTRSALSPSTLHSLSSPSTPSPNPTSNLTTQTPPTPSTFQSPLNPAQPTRLCTFSPCIEQVQRTISTLRHLSWHEIDMVEILHKRLDVRRERVGLAEEGLRGANASAATVEEAVHRLREVDGRAKLFHELQMEAKGEDVEEKEGGEGKKEEGSLRGKSKFKVEAEAARLSKQRRLESIKAKAEERPLFKEGRLLHRTEPELKTHTSYLVFAVLPRAWTKEDEERCQKTWGRGVKDS</sequence>
<keyword evidence="13" id="KW-1185">Reference proteome</keyword>
<evidence type="ECO:0000259" key="11">
    <source>
        <dbReference type="Pfam" id="PF08704"/>
    </source>
</evidence>
<dbReference type="AlphaFoldDB" id="A0A8E2EGH6"/>
<evidence type="ECO:0000256" key="8">
    <source>
        <dbReference type="ARBA" id="ARBA00023242"/>
    </source>
</evidence>
<dbReference type="EMBL" id="KV744869">
    <property type="protein sequence ID" value="OCK83113.1"/>
    <property type="molecule type" value="Genomic_DNA"/>
</dbReference>
<evidence type="ECO:0000256" key="1">
    <source>
        <dbReference type="ARBA" id="ARBA00004123"/>
    </source>
</evidence>
<evidence type="ECO:0000256" key="5">
    <source>
        <dbReference type="ARBA" id="ARBA00022679"/>
    </source>
</evidence>
<feature type="domain" description="tRNA (adenine(58)-N(1))-methyltransferase catalytic subunit TRM61 C-terminal" evidence="11">
    <location>
        <begin position="120"/>
        <end position="181"/>
    </location>
</feature>
<dbReference type="Pfam" id="PF08704">
    <property type="entry name" value="GCD14"/>
    <property type="match status" value="3"/>
</dbReference>
<feature type="region of interest" description="Disordered" evidence="10">
    <location>
        <begin position="300"/>
        <end position="337"/>
    </location>
</feature>
<feature type="compositionally biased region" description="Low complexity" evidence="10">
    <location>
        <begin position="300"/>
        <end position="335"/>
    </location>
</feature>
<evidence type="ECO:0000256" key="9">
    <source>
        <dbReference type="ARBA" id="ARBA00033309"/>
    </source>
</evidence>
<evidence type="ECO:0000313" key="13">
    <source>
        <dbReference type="Proteomes" id="UP000250266"/>
    </source>
</evidence>
<dbReference type="PANTHER" id="PTHR12133">
    <property type="entry name" value="TRNA (ADENINE(58)-N(1))-METHYLTRANSFERASE"/>
    <property type="match status" value="1"/>
</dbReference>
<dbReference type="GO" id="GO:0030488">
    <property type="term" value="P:tRNA methylation"/>
    <property type="evidence" value="ECO:0007669"/>
    <property type="project" value="InterPro"/>
</dbReference>
<keyword evidence="5 12" id="KW-0808">Transferase</keyword>
<dbReference type="InterPro" id="IPR049470">
    <property type="entry name" value="TRM61_C"/>
</dbReference>
<name>A0A8E2EGH6_9PEZI</name>
<dbReference type="PANTHER" id="PTHR12133:SF2">
    <property type="entry name" value="TRNA (ADENINE(58)-N(1))-METHYLTRANSFERASE CATALYTIC SUBUNIT TRMT61A"/>
    <property type="match status" value="1"/>
</dbReference>
<feature type="compositionally biased region" description="Basic and acidic residues" evidence="10">
    <location>
        <begin position="91"/>
        <end position="108"/>
    </location>
</feature>
<keyword evidence="7" id="KW-0819">tRNA processing</keyword>
<evidence type="ECO:0000256" key="4">
    <source>
        <dbReference type="ARBA" id="ARBA00022603"/>
    </source>
</evidence>
<dbReference type="GO" id="GO:0160107">
    <property type="term" value="F:tRNA (adenine(58)-N1)-methyltransferase activity"/>
    <property type="evidence" value="ECO:0007669"/>
    <property type="project" value="UniProtKB-EC"/>
</dbReference>
<organism evidence="12 13">
    <name type="scientific">Lepidopterella palustris CBS 459.81</name>
    <dbReference type="NCBI Taxonomy" id="1314670"/>
    <lineage>
        <taxon>Eukaryota</taxon>
        <taxon>Fungi</taxon>
        <taxon>Dikarya</taxon>
        <taxon>Ascomycota</taxon>
        <taxon>Pezizomycotina</taxon>
        <taxon>Dothideomycetes</taxon>
        <taxon>Pleosporomycetidae</taxon>
        <taxon>Mytilinidiales</taxon>
        <taxon>Argynnaceae</taxon>
        <taxon>Lepidopterella</taxon>
    </lineage>
</organism>
<keyword evidence="6" id="KW-0949">S-adenosyl-L-methionine</keyword>
<feature type="region of interest" description="Disordered" evidence="10">
    <location>
        <begin position="74"/>
        <end position="111"/>
    </location>
</feature>
<evidence type="ECO:0000313" key="12">
    <source>
        <dbReference type="EMBL" id="OCK83113.1"/>
    </source>
</evidence>
<dbReference type="PROSITE" id="PS51620">
    <property type="entry name" value="SAM_TRM61"/>
    <property type="match status" value="1"/>
</dbReference>
<dbReference type="EC" id="2.1.1.220" evidence="2"/>
<dbReference type="GO" id="GO:0005634">
    <property type="term" value="C:nucleus"/>
    <property type="evidence" value="ECO:0007669"/>
    <property type="project" value="UniProtKB-SubCell"/>
</dbReference>
<keyword evidence="8" id="KW-0539">Nucleus</keyword>
<dbReference type="InterPro" id="IPR014816">
    <property type="entry name" value="tRNA_MeTrfase_Gcd14"/>
</dbReference>
<proteinExistence type="predicted"/>
<protein>
    <recommendedName>
        <fullName evidence="3">tRNA (adenine(58)-N(1))-methyltransferase catalytic subunit TRM61</fullName>
        <ecNumber evidence="2">2.1.1.220</ecNumber>
    </recommendedName>
    <alternativeName>
        <fullName evidence="9">tRNA(m1A58)-methyltransferase subunit TRM61</fullName>
    </alternativeName>
</protein>
<keyword evidence="4 12" id="KW-0489">Methyltransferase</keyword>
<evidence type="ECO:0000256" key="7">
    <source>
        <dbReference type="ARBA" id="ARBA00022694"/>
    </source>
</evidence>
<dbReference type="Proteomes" id="UP000250266">
    <property type="component" value="Unassembled WGS sequence"/>
</dbReference>
<comment type="subcellular location">
    <subcellularLocation>
        <location evidence="1">Nucleus</location>
    </subcellularLocation>
</comment>
<dbReference type="SUPFAM" id="SSF53335">
    <property type="entry name" value="S-adenosyl-L-methionine-dependent methyltransferases"/>
    <property type="match status" value="1"/>
</dbReference>
<dbReference type="InterPro" id="IPR029063">
    <property type="entry name" value="SAM-dependent_MTases_sf"/>
</dbReference>
<accession>A0A8E2EGH6</accession>
<feature type="region of interest" description="Disordered" evidence="10">
    <location>
        <begin position="190"/>
        <end position="209"/>
    </location>
</feature>
<feature type="region of interest" description="Disordered" evidence="10">
    <location>
        <begin position="426"/>
        <end position="448"/>
    </location>
</feature>
<feature type="compositionally biased region" description="Polar residues" evidence="10">
    <location>
        <begin position="191"/>
        <end position="205"/>
    </location>
</feature>
<feature type="domain" description="tRNA (adenine(58)-N(1))-methyltransferase catalytic subunit TRM61 C-terminal" evidence="11">
    <location>
        <begin position="339"/>
        <end position="504"/>
    </location>
</feature>
<evidence type="ECO:0000256" key="3">
    <source>
        <dbReference type="ARBA" id="ARBA00015963"/>
    </source>
</evidence>
<dbReference type="Gene3D" id="3.10.330.20">
    <property type="match status" value="1"/>
</dbReference>